<accession>A0A6G8Q2L3</accession>
<proteinExistence type="predicted"/>
<evidence type="ECO:0000313" key="1">
    <source>
        <dbReference type="EMBL" id="QIN80688.1"/>
    </source>
</evidence>
<evidence type="ECO:0000313" key="2">
    <source>
        <dbReference type="Proteomes" id="UP000502706"/>
    </source>
</evidence>
<dbReference type="EMBL" id="CP045121">
    <property type="protein sequence ID" value="QIN80688.1"/>
    <property type="molecule type" value="Genomic_DNA"/>
</dbReference>
<keyword evidence="2" id="KW-1185">Reference proteome</keyword>
<gene>
    <name evidence="1" type="ORF">GBA65_05970</name>
</gene>
<dbReference type="KEGG" id="rmar:GBA65_05970"/>
<dbReference type="Proteomes" id="UP000502706">
    <property type="component" value="Chromosome"/>
</dbReference>
<name>A0A6G8Q2L3_9ACTN</name>
<dbReference type="InterPro" id="IPR007438">
    <property type="entry name" value="DUF488"/>
</dbReference>
<dbReference type="AlphaFoldDB" id="A0A6G8Q2L3"/>
<sequence length="140" mass="16063">MGFTKKTAAEFFGALEGAGIRRLLDVRLNNASRLAGFARRADLPFFLESLCGAEYLHEPLLAPTREMLDAYRHGIMEWPGYERSFTRLLRERRVEEALDRDLFGVPTVLLCSEAGPERCHRRLVLEYLNEAWGDLRAVHL</sequence>
<protein>
    <submittedName>
        <fullName evidence="1">DUF488 family protein</fullName>
    </submittedName>
</protein>
<dbReference type="Pfam" id="PF04343">
    <property type="entry name" value="DUF488"/>
    <property type="match status" value="1"/>
</dbReference>
<reference evidence="1 2" key="1">
    <citation type="submission" date="2019-10" db="EMBL/GenBank/DDBJ databases">
        <title>Rubrobacter sp nov SCSIO 52915 isolated from a deep-sea sediment in the South China Sea.</title>
        <authorList>
            <person name="Chen R.W."/>
        </authorList>
    </citation>
    <scope>NUCLEOTIDE SEQUENCE [LARGE SCALE GENOMIC DNA]</scope>
    <source>
        <strain evidence="1 2">SCSIO 52915</strain>
    </source>
</reference>
<organism evidence="1 2">
    <name type="scientific">Rubrobacter marinus</name>
    <dbReference type="NCBI Taxonomy" id="2653852"/>
    <lineage>
        <taxon>Bacteria</taxon>
        <taxon>Bacillati</taxon>
        <taxon>Actinomycetota</taxon>
        <taxon>Rubrobacteria</taxon>
        <taxon>Rubrobacterales</taxon>
        <taxon>Rubrobacteraceae</taxon>
        <taxon>Rubrobacter</taxon>
    </lineage>
</organism>